<feature type="chain" id="PRO_5046438215" evidence="1">
    <location>
        <begin position="21"/>
        <end position="219"/>
    </location>
</feature>
<dbReference type="Gene3D" id="1.20.1260.10">
    <property type="match status" value="1"/>
</dbReference>
<comment type="caution">
    <text evidence="3">The sequence shown here is derived from an EMBL/GenBank/DDBJ whole genome shotgun (WGS) entry which is preliminary data.</text>
</comment>
<dbReference type="RefSeq" id="WP_352009862.1">
    <property type="nucleotide sequence ID" value="NZ_JBHSBC010000032.1"/>
</dbReference>
<protein>
    <submittedName>
        <fullName evidence="3">DUF305 domain-containing protein</fullName>
    </submittedName>
</protein>
<reference evidence="4" key="1">
    <citation type="journal article" date="2019" name="Int. J. Syst. Evol. Microbiol.">
        <title>The Global Catalogue of Microorganisms (GCM) 10K type strain sequencing project: providing services to taxonomists for standard genome sequencing and annotation.</title>
        <authorList>
            <consortium name="The Broad Institute Genomics Platform"/>
            <consortium name="The Broad Institute Genome Sequencing Center for Infectious Disease"/>
            <person name="Wu L."/>
            <person name="Ma J."/>
        </authorList>
    </citation>
    <scope>NUCLEOTIDE SEQUENCE [LARGE SCALE GENOMIC DNA]</scope>
    <source>
        <strain evidence="4">TBRC 7912</strain>
    </source>
</reference>
<name>A0ABV8F7G4_9ACTN</name>
<dbReference type="InterPro" id="IPR005183">
    <property type="entry name" value="DUF305_CopM-like"/>
</dbReference>
<accession>A0ABV8F7G4</accession>
<dbReference type="PROSITE" id="PS51257">
    <property type="entry name" value="PROKAR_LIPOPROTEIN"/>
    <property type="match status" value="1"/>
</dbReference>
<sequence>MRVRLVLAVLTALSALSATACSTGGRPAALSAPLSAAPPTAPVIAPGRPGEAARTLGADEAATAVPTPTANAADVRYAQDMIVHHRQALEMATLALTHAGDPTVRALASRIKDSQGPEIQVMSRWLTEQGMRLPDHHTNHGVMPGMATPEQLGTLAAASGPEFDRLFLRLMTAHHRGAITMSAEVLTNGSHLRIEEMANEIATVQAGEIRRMARLLASP</sequence>
<dbReference type="EMBL" id="JBHSBC010000032">
    <property type="protein sequence ID" value="MFC3983925.1"/>
    <property type="molecule type" value="Genomic_DNA"/>
</dbReference>
<keyword evidence="4" id="KW-1185">Reference proteome</keyword>
<keyword evidence="1" id="KW-0732">Signal</keyword>
<organism evidence="3 4">
    <name type="scientific">Streptosporangium jomthongense</name>
    <dbReference type="NCBI Taxonomy" id="1193683"/>
    <lineage>
        <taxon>Bacteria</taxon>
        <taxon>Bacillati</taxon>
        <taxon>Actinomycetota</taxon>
        <taxon>Actinomycetes</taxon>
        <taxon>Streptosporangiales</taxon>
        <taxon>Streptosporangiaceae</taxon>
        <taxon>Streptosporangium</taxon>
    </lineage>
</organism>
<feature type="domain" description="DUF305" evidence="2">
    <location>
        <begin position="74"/>
        <end position="216"/>
    </location>
</feature>
<proteinExistence type="predicted"/>
<dbReference type="PANTHER" id="PTHR36933:SF1">
    <property type="entry name" value="SLL0788 PROTEIN"/>
    <property type="match status" value="1"/>
</dbReference>
<dbReference type="Proteomes" id="UP001595698">
    <property type="component" value="Unassembled WGS sequence"/>
</dbReference>
<evidence type="ECO:0000256" key="1">
    <source>
        <dbReference type="SAM" id="SignalP"/>
    </source>
</evidence>
<gene>
    <name evidence="3" type="ORF">ACFOYY_27600</name>
</gene>
<evidence type="ECO:0000259" key="2">
    <source>
        <dbReference type="Pfam" id="PF03713"/>
    </source>
</evidence>
<dbReference type="PANTHER" id="PTHR36933">
    <property type="entry name" value="SLL0788 PROTEIN"/>
    <property type="match status" value="1"/>
</dbReference>
<feature type="signal peptide" evidence="1">
    <location>
        <begin position="1"/>
        <end position="20"/>
    </location>
</feature>
<evidence type="ECO:0000313" key="3">
    <source>
        <dbReference type="EMBL" id="MFC3983925.1"/>
    </source>
</evidence>
<dbReference type="Pfam" id="PF03713">
    <property type="entry name" value="DUF305"/>
    <property type="match status" value="1"/>
</dbReference>
<dbReference type="InterPro" id="IPR012347">
    <property type="entry name" value="Ferritin-like"/>
</dbReference>
<evidence type="ECO:0000313" key="4">
    <source>
        <dbReference type="Proteomes" id="UP001595698"/>
    </source>
</evidence>